<dbReference type="SUPFAM" id="SSF55257">
    <property type="entry name" value="RBP11-like subunits of RNA polymerase"/>
    <property type="match status" value="1"/>
</dbReference>
<comment type="similarity">
    <text evidence="6">Belongs to the archaeal Rpo11/eukaryotic RPB11/RPC19 RNA polymerase subunit family.</text>
</comment>
<keyword evidence="5" id="KW-0539">Nucleus</keyword>
<dbReference type="InterPro" id="IPR033898">
    <property type="entry name" value="RNAP_AC19"/>
</dbReference>
<reference evidence="10" key="1">
    <citation type="submission" date="2025-08" db="UniProtKB">
        <authorList>
            <consortium name="RefSeq"/>
        </authorList>
    </citation>
    <scope>IDENTIFICATION</scope>
</reference>
<evidence type="ECO:0000313" key="9">
    <source>
        <dbReference type="Proteomes" id="UP000504607"/>
    </source>
</evidence>
<dbReference type="InterPro" id="IPR009025">
    <property type="entry name" value="RBP11-like_dimer"/>
</dbReference>
<evidence type="ECO:0000256" key="1">
    <source>
        <dbReference type="ARBA" id="ARBA00004123"/>
    </source>
</evidence>
<dbReference type="AlphaFoldDB" id="A0A6I9QKT4"/>
<dbReference type="RefSeq" id="XP_010909977.1">
    <property type="nucleotide sequence ID" value="XM_010911675.2"/>
</dbReference>
<keyword evidence="3 10" id="KW-0240">DNA-directed RNA polymerase</keyword>
<proteinExistence type="inferred from homology"/>
<dbReference type="Proteomes" id="UP000504607">
    <property type="component" value="Unplaced"/>
</dbReference>
<dbReference type="InterPro" id="IPR036603">
    <property type="entry name" value="RBP11-like"/>
</dbReference>
<dbReference type="GO" id="GO:0003899">
    <property type="term" value="F:DNA-directed RNA polymerase activity"/>
    <property type="evidence" value="ECO:0007669"/>
    <property type="project" value="InterPro"/>
</dbReference>
<dbReference type="GO" id="GO:0005736">
    <property type="term" value="C:RNA polymerase I complex"/>
    <property type="evidence" value="ECO:0007669"/>
    <property type="project" value="TreeGrafter"/>
</dbReference>
<protein>
    <recommendedName>
        <fullName evidence="2">DNA-directed RNA polymerases I and III subunit RPAC2</fullName>
    </recommendedName>
</protein>
<accession>A0A6I9QKT4</accession>
<dbReference type="GO" id="GO:0046983">
    <property type="term" value="F:protein dimerization activity"/>
    <property type="evidence" value="ECO:0007669"/>
    <property type="project" value="InterPro"/>
</dbReference>
<dbReference type="PANTHER" id="PTHR13946:SF28">
    <property type="entry name" value="DNA-DIRECTED RNA POLYMERASES I AND III SUBUNIT RPAC2"/>
    <property type="match status" value="1"/>
</dbReference>
<keyword evidence="9" id="KW-1185">Reference proteome</keyword>
<feature type="domain" description="DNA-directed RNA polymerase RBP11-like dimerisation" evidence="8">
    <location>
        <begin position="73"/>
        <end position="144"/>
    </location>
</feature>
<evidence type="ECO:0000256" key="7">
    <source>
        <dbReference type="SAM" id="MobiDB-lite"/>
    </source>
</evidence>
<comment type="subcellular location">
    <subcellularLocation>
        <location evidence="1">Nucleus</location>
    </subcellularLocation>
</comment>
<dbReference type="KEGG" id="egu:105035955"/>
<dbReference type="FunCoup" id="A0A6I9QKT4">
    <property type="interactions" value="2258"/>
</dbReference>
<dbReference type="GO" id="GO:0006362">
    <property type="term" value="P:transcription elongation by RNA polymerase I"/>
    <property type="evidence" value="ECO:0007669"/>
    <property type="project" value="TreeGrafter"/>
</dbReference>
<dbReference type="GeneID" id="105035955"/>
<dbReference type="Pfam" id="PF13656">
    <property type="entry name" value="RNA_pol_L_2"/>
    <property type="match status" value="1"/>
</dbReference>
<dbReference type="FunFam" id="3.30.1360.10:FF:000006">
    <property type="entry name" value="DNA-directed RNA polymerases I and III subunit RPAC2"/>
    <property type="match status" value="1"/>
</dbReference>
<evidence type="ECO:0000256" key="4">
    <source>
        <dbReference type="ARBA" id="ARBA00023163"/>
    </source>
</evidence>
<evidence type="ECO:0000256" key="5">
    <source>
        <dbReference type="ARBA" id="ARBA00023242"/>
    </source>
</evidence>
<dbReference type="PROSITE" id="PS01154">
    <property type="entry name" value="RNA_POL_L_13KD"/>
    <property type="match status" value="1"/>
</dbReference>
<dbReference type="GO" id="GO:0005666">
    <property type="term" value="C:RNA polymerase III complex"/>
    <property type="evidence" value="ECO:0007669"/>
    <property type="project" value="TreeGrafter"/>
</dbReference>
<dbReference type="InParanoid" id="A0A6I9QKT4"/>
<evidence type="ECO:0000313" key="10">
    <source>
        <dbReference type="RefSeq" id="XP_010909977.1"/>
    </source>
</evidence>
<gene>
    <name evidence="10" type="primary">LOC105035955</name>
</gene>
<organism evidence="9 10">
    <name type="scientific">Elaeis guineensis var. tenera</name>
    <name type="common">Oil palm</name>
    <dbReference type="NCBI Taxonomy" id="51953"/>
    <lineage>
        <taxon>Eukaryota</taxon>
        <taxon>Viridiplantae</taxon>
        <taxon>Streptophyta</taxon>
        <taxon>Embryophyta</taxon>
        <taxon>Tracheophyta</taxon>
        <taxon>Spermatophyta</taxon>
        <taxon>Magnoliopsida</taxon>
        <taxon>Liliopsida</taxon>
        <taxon>Arecaceae</taxon>
        <taxon>Arecoideae</taxon>
        <taxon>Cocoseae</taxon>
        <taxon>Elaeidinae</taxon>
        <taxon>Elaeis</taxon>
    </lineage>
</organism>
<dbReference type="GO" id="GO:0006383">
    <property type="term" value="P:transcription by RNA polymerase III"/>
    <property type="evidence" value="ECO:0007669"/>
    <property type="project" value="TreeGrafter"/>
</dbReference>
<dbReference type="HAMAP" id="MF_00261">
    <property type="entry name" value="RNApol_arch_Rpo11"/>
    <property type="match status" value="1"/>
</dbReference>
<keyword evidence="4" id="KW-0804">Transcription</keyword>
<evidence type="ECO:0000256" key="6">
    <source>
        <dbReference type="ARBA" id="ARBA00025751"/>
    </source>
</evidence>
<dbReference type="Gene3D" id="3.30.1360.10">
    <property type="entry name" value="RNA polymerase, RBP11-like subunit"/>
    <property type="match status" value="1"/>
</dbReference>
<dbReference type="PANTHER" id="PTHR13946">
    <property type="entry name" value="DNA-DIRECTED RNA POLYMERASE I,II,III"/>
    <property type="match status" value="1"/>
</dbReference>
<evidence type="ECO:0000259" key="8">
    <source>
        <dbReference type="Pfam" id="PF13656"/>
    </source>
</evidence>
<evidence type="ECO:0000256" key="2">
    <source>
        <dbReference type="ARBA" id="ARBA00022079"/>
    </source>
</evidence>
<dbReference type="CDD" id="cd07029">
    <property type="entry name" value="RNAP_I_III_AC19"/>
    <property type="match status" value="1"/>
</dbReference>
<dbReference type="InterPro" id="IPR022905">
    <property type="entry name" value="Rpo11-like"/>
</dbReference>
<dbReference type="OrthoDB" id="510325at2759"/>
<feature type="region of interest" description="Disordered" evidence="7">
    <location>
        <begin position="1"/>
        <end position="22"/>
    </location>
</feature>
<dbReference type="GO" id="GO:0003677">
    <property type="term" value="F:DNA binding"/>
    <property type="evidence" value="ECO:0007669"/>
    <property type="project" value="InterPro"/>
</dbReference>
<evidence type="ECO:0000256" key="3">
    <source>
        <dbReference type="ARBA" id="ARBA00022478"/>
    </source>
</evidence>
<name>A0A6I9QKT4_ELAGV</name>
<dbReference type="InterPro" id="IPR008193">
    <property type="entry name" value="RNA_pol_Rpb11_13-16kDa_CS"/>
</dbReference>
<sequence>MREPDEPGFTKNRSDGRMGSVHGTVHAAGGVDIVEGVAVPCGWEQRRLLSGFLLFGKREFAMEHGSLTDLTSSTFSLMDEDHTLANSVRFTLNQDPRVAFCGYSIPHPSDNKVNIRIQTTGDTAKDVLKDALQNLMVMCQHVRTTFDKAVADYETNQPSEHMNIDTP</sequence>